<evidence type="ECO:0000256" key="5">
    <source>
        <dbReference type="ARBA" id="ARBA00023125"/>
    </source>
</evidence>
<dbReference type="GO" id="GO:0043565">
    <property type="term" value="F:sequence-specific DNA binding"/>
    <property type="evidence" value="ECO:0007669"/>
    <property type="project" value="TreeGrafter"/>
</dbReference>
<sequence>MCRRPSQKSPAAPGNPLPPTNPTPSHVAVTLVHRAFAHIISQISKMSPRDIERPGSPAPKKVRIACRRCRAKRVKCDGRIPACSNCSRARVPCIDVDGRNRDISIPRDFIAQCRARLTWLEQQIKLLDPDFDLTKGPSVNMGENELTLPSSSGVSDCANAVTTMLETDTQSRDKPATRKRPYDLVEDPEPDQTPRAEASSVANAFGMLSLHSDSRQQHYMGSSSGLLFTKLIGVDRDTQVSSPSSNSETSKYGRHSTSQALKQGYRSLYQSLTRELPPPEEAEILFAVYFQHIHIDYPVLHAPSLVNAYLALYESTQMEPTGQYDSNGWMEGLEPFEYNGMADHESGKPSTPISVFTAVFHVFMVFSLAATVLTRKKNFDYSPTKFYRMALAETSSCFSSVSVTSLQEEQLLYNWRNIHGIFSSGATLIYCIWASPSLQATTPFAEVLRDLRTCSNLLSIGGQWWPSVRNGKGSFDKMVDLTIRQLSRTQTSPSKMRGSLHTQHAEIGCQPDLHPSSLVPEFPNNSSIQLTEDSSRHPEGLGGLPNAEFHDSTGDHLDLGLGEPGLLFPNPNGMDVTDTYSIDSAMESFLAEFIRGDWGWDPFSGTATL</sequence>
<feature type="region of interest" description="Disordered" evidence="8">
    <location>
        <begin position="165"/>
        <end position="198"/>
    </location>
</feature>
<evidence type="ECO:0000256" key="8">
    <source>
        <dbReference type="SAM" id="MobiDB-lite"/>
    </source>
</evidence>
<feature type="region of interest" description="Disordered" evidence="8">
    <location>
        <begin position="512"/>
        <end position="556"/>
    </location>
</feature>
<keyword evidence="2" id="KW-0479">Metal-binding</keyword>
<evidence type="ECO:0000256" key="7">
    <source>
        <dbReference type="ARBA" id="ARBA00023242"/>
    </source>
</evidence>
<dbReference type="AlphaFoldDB" id="A0A146FDE1"/>
<dbReference type="EMBL" id="BCWF01000018">
    <property type="protein sequence ID" value="GAT24244.1"/>
    <property type="molecule type" value="Genomic_DNA"/>
</dbReference>
<dbReference type="Pfam" id="PF00172">
    <property type="entry name" value="Zn_clus"/>
    <property type="match status" value="1"/>
</dbReference>
<evidence type="ECO:0000256" key="1">
    <source>
        <dbReference type="ARBA" id="ARBA00004123"/>
    </source>
</evidence>
<protein>
    <submittedName>
        <fullName evidence="10">Zn(II)2Cys6 transcription factor</fullName>
    </submittedName>
</protein>
<dbReference type="PROSITE" id="PS50048">
    <property type="entry name" value="ZN2_CY6_FUNGAL_2"/>
    <property type="match status" value="1"/>
</dbReference>
<dbReference type="GO" id="GO:0045944">
    <property type="term" value="P:positive regulation of transcription by RNA polymerase II"/>
    <property type="evidence" value="ECO:0007669"/>
    <property type="project" value="TreeGrafter"/>
</dbReference>
<name>A0A146FDE1_ASPKA</name>
<dbReference type="InterPro" id="IPR001138">
    <property type="entry name" value="Zn2Cys6_DnaBD"/>
</dbReference>
<dbReference type="Gene3D" id="4.10.240.10">
    <property type="entry name" value="Zn(2)-C6 fungal-type DNA-binding domain"/>
    <property type="match status" value="1"/>
</dbReference>
<organism evidence="10 11">
    <name type="scientific">Aspergillus kawachii</name>
    <name type="common">White koji mold</name>
    <name type="synonym">Aspergillus awamori var. kawachi</name>
    <dbReference type="NCBI Taxonomy" id="1069201"/>
    <lineage>
        <taxon>Eukaryota</taxon>
        <taxon>Fungi</taxon>
        <taxon>Dikarya</taxon>
        <taxon>Ascomycota</taxon>
        <taxon>Pezizomycotina</taxon>
        <taxon>Eurotiomycetes</taxon>
        <taxon>Eurotiomycetidae</taxon>
        <taxon>Eurotiales</taxon>
        <taxon>Aspergillaceae</taxon>
        <taxon>Aspergillus</taxon>
        <taxon>Aspergillus subgen. Circumdati</taxon>
    </lineage>
</organism>
<keyword evidence="4" id="KW-0805">Transcription regulation</keyword>
<dbReference type="GO" id="GO:0005634">
    <property type="term" value="C:nucleus"/>
    <property type="evidence" value="ECO:0007669"/>
    <property type="project" value="UniProtKB-SubCell"/>
</dbReference>
<keyword evidence="5" id="KW-0238">DNA-binding</keyword>
<dbReference type="GO" id="GO:0000981">
    <property type="term" value="F:DNA-binding transcription factor activity, RNA polymerase II-specific"/>
    <property type="evidence" value="ECO:0007669"/>
    <property type="project" value="InterPro"/>
</dbReference>
<gene>
    <name evidence="10" type="ORF">RIB2604_01800690</name>
</gene>
<dbReference type="PROSITE" id="PS00463">
    <property type="entry name" value="ZN2_CY6_FUNGAL_1"/>
    <property type="match status" value="1"/>
</dbReference>
<keyword evidence="7" id="KW-0539">Nucleus</keyword>
<dbReference type="GO" id="GO:0008270">
    <property type="term" value="F:zinc ion binding"/>
    <property type="evidence" value="ECO:0007669"/>
    <property type="project" value="InterPro"/>
</dbReference>
<evidence type="ECO:0000256" key="4">
    <source>
        <dbReference type="ARBA" id="ARBA00023015"/>
    </source>
</evidence>
<evidence type="ECO:0000256" key="2">
    <source>
        <dbReference type="ARBA" id="ARBA00022723"/>
    </source>
</evidence>
<dbReference type="VEuPathDB" id="FungiDB:ASPFODRAFT_206950"/>
<feature type="region of interest" description="Disordered" evidence="8">
    <location>
        <begin position="1"/>
        <end position="25"/>
    </location>
</feature>
<dbReference type="CDD" id="cd12148">
    <property type="entry name" value="fungal_TF_MHR"/>
    <property type="match status" value="1"/>
</dbReference>
<dbReference type="SMART" id="SM00066">
    <property type="entry name" value="GAL4"/>
    <property type="match status" value="1"/>
</dbReference>
<comment type="caution">
    <text evidence="10">The sequence shown here is derived from an EMBL/GenBank/DDBJ whole genome shotgun (WGS) entry which is preliminary data.</text>
</comment>
<feature type="compositionally biased region" description="Basic and acidic residues" evidence="8">
    <location>
        <begin position="169"/>
        <end position="183"/>
    </location>
</feature>
<reference evidence="11" key="2">
    <citation type="submission" date="2016-02" db="EMBL/GenBank/DDBJ databases">
        <title>Genome sequencing of Aspergillus luchuensis NBRC 4314.</title>
        <authorList>
            <person name="Yamada O."/>
        </authorList>
    </citation>
    <scope>NUCLEOTIDE SEQUENCE [LARGE SCALE GENOMIC DNA]</scope>
    <source>
        <strain evidence="11">RIB 2604</strain>
    </source>
</reference>
<evidence type="ECO:0000256" key="3">
    <source>
        <dbReference type="ARBA" id="ARBA00022833"/>
    </source>
</evidence>
<dbReference type="Proteomes" id="UP000075230">
    <property type="component" value="Unassembled WGS sequence"/>
</dbReference>
<feature type="region of interest" description="Disordered" evidence="8">
    <location>
        <begin position="237"/>
        <end position="259"/>
    </location>
</feature>
<proteinExistence type="predicted"/>
<reference evidence="10 11" key="1">
    <citation type="journal article" date="2016" name="DNA Res.">
        <title>Genome sequence of Aspergillus luchuensis NBRC 4314.</title>
        <authorList>
            <person name="Yamada O."/>
            <person name="Machida M."/>
            <person name="Hosoyama A."/>
            <person name="Goto M."/>
            <person name="Takahashi T."/>
            <person name="Futagami T."/>
            <person name="Yamagata Y."/>
            <person name="Takeuchi M."/>
            <person name="Kobayashi T."/>
            <person name="Koike H."/>
            <person name="Abe K."/>
            <person name="Asai K."/>
            <person name="Arita M."/>
            <person name="Fujita N."/>
            <person name="Fukuda K."/>
            <person name="Higa K."/>
            <person name="Horikawa H."/>
            <person name="Ishikawa T."/>
            <person name="Jinno K."/>
            <person name="Kato Y."/>
            <person name="Kirimura K."/>
            <person name="Mizutani O."/>
            <person name="Nakasone K."/>
            <person name="Sano M."/>
            <person name="Shiraishi Y."/>
            <person name="Tsukahara M."/>
            <person name="Gomi K."/>
        </authorList>
    </citation>
    <scope>NUCLEOTIDE SEQUENCE [LARGE SCALE GENOMIC DNA]</scope>
    <source>
        <strain evidence="10 11">RIB 2604</strain>
    </source>
</reference>
<dbReference type="SUPFAM" id="SSF57701">
    <property type="entry name" value="Zn2/Cys6 DNA-binding domain"/>
    <property type="match status" value="1"/>
</dbReference>
<evidence type="ECO:0000313" key="10">
    <source>
        <dbReference type="EMBL" id="GAT24244.1"/>
    </source>
</evidence>
<evidence type="ECO:0000256" key="6">
    <source>
        <dbReference type="ARBA" id="ARBA00023163"/>
    </source>
</evidence>
<comment type="subcellular location">
    <subcellularLocation>
        <location evidence="1">Nucleus</location>
    </subcellularLocation>
</comment>
<accession>A0A146FDE1</accession>
<evidence type="ECO:0000259" key="9">
    <source>
        <dbReference type="PROSITE" id="PS50048"/>
    </source>
</evidence>
<feature type="compositionally biased region" description="Pro residues" evidence="8">
    <location>
        <begin position="13"/>
        <end position="22"/>
    </location>
</feature>
<dbReference type="CDD" id="cd00067">
    <property type="entry name" value="GAL4"/>
    <property type="match status" value="1"/>
</dbReference>
<feature type="compositionally biased region" description="Polar residues" evidence="8">
    <location>
        <begin position="523"/>
        <end position="532"/>
    </location>
</feature>
<keyword evidence="3" id="KW-0862">Zinc</keyword>
<keyword evidence="6" id="KW-0804">Transcription</keyword>
<feature type="compositionally biased region" description="Polar residues" evidence="8">
    <location>
        <begin position="239"/>
        <end position="259"/>
    </location>
</feature>
<dbReference type="InterPro" id="IPR052202">
    <property type="entry name" value="Yeast_MetPath_Reg"/>
</dbReference>
<feature type="domain" description="Zn(2)-C6 fungal-type" evidence="9">
    <location>
        <begin position="65"/>
        <end position="93"/>
    </location>
</feature>
<dbReference type="PANTHER" id="PTHR47782">
    <property type="entry name" value="ZN(II)2CYS6 TRANSCRIPTION FACTOR (EUROFUNG)-RELATED"/>
    <property type="match status" value="1"/>
</dbReference>
<dbReference type="PANTHER" id="PTHR47782:SF1">
    <property type="entry name" value="PYRIMIDINE PATHWAY REGULATORY PROTEIN 1"/>
    <property type="match status" value="1"/>
</dbReference>
<evidence type="ECO:0000313" key="11">
    <source>
        <dbReference type="Proteomes" id="UP000075230"/>
    </source>
</evidence>
<dbReference type="InterPro" id="IPR036864">
    <property type="entry name" value="Zn2-C6_fun-type_DNA-bd_sf"/>
</dbReference>